<dbReference type="PANTHER" id="PTHR45641:SF19">
    <property type="entry name" value="NEPHROCYSTIN-3"/>
    <property type="match status" value="1"/>
</dbReference>
<reference evidence="4 5" key="1">
    <citation type="submission" date="2018-08" db="EMBL/GenBank/DDBJ databases">
        <title>A genome reference for cultivated species of the human gut microbiota.</title>
        <authorList>
            <person name="Zou Y."/>
            <person name="Xue W."/>
            <person name="Luo G."/>
        </authorList>
    </citation>
    <scope>NUCLEOTIDE SEQUENCE [LARGE SCALE GENOMIC DNA]</scope>
    <source>
        <strain evidence="4 5">AF22-21</strain>
    </source>
</reference>
<dbReference type="SUPFAM" id="SSF48452">
    <property type="entry name" value="TPR-like"/>
    <property type="match status" value="1"/>
</dbReference>
<dbReference type="GeneID" id="92831399"/>
<dbReference type="SMART" id="SM00028">
    <property type="entry name" value="TPR"/>
    <property type="match status" value="5"/>
</dbReference>
<evidence type="ECO:0000256" key="1">
    <source>
        <dbReference type="ARBA" id="ARBA00022737"/>
    </source>
</evidence>
<evidence type="ECO:0000256" key="3">
    <source>
        <dbReference type="PROSITE-ProRule" id="PRU00339"/>
    </source>
</evidence>
<proteinExistence type="predicted"/>
<dbReference type="PANTHER" id="PTHR45641">
    <property type="entry name" value="TETRATRICOPEPTIDE REPEAT PROTEIN (AFU_ORTHOLOGUE AFUA_6G03870)"/>
    <property type="match status" value="1"/>
</dbReference>
<dbReference type="EMBL" id="QRVK01000019">
    <property type="protein sequence ID" value="RGS41458.1"/>
    <property type="molecule type" value="Genomic_DNA"/>
</dbReference>
<evidence type="ECO:0000313" key="4">
    <source>
        <dbReference type="EMBL" id="RGS41458.1"/>
    </source>
</evidence>
<dbReference type="PROSITE" id="PS50005">
    <property type="entry name" value="TPR"/>
    <property type="match status" value="1"/>
</dbReference>
<dbReference type="OrthoDB" id="3030at2"/>
<dbReference type="AlphaFoldDB" id="A0A412IRB3"/>
<feature type="repeat" description="TPR" evidence="3">
    <location>
        <begin position="127"/>
        <end position="160"/>
    </location>
</feature>
<dbReference type="PROSITE" id="PS50293">
    <property type="entry name" value="TPR_REGION"/>
    <property type="match status" value="1"/>
</dbReference>
<organism evidence="4 5">
    <name type="scientific">Coprococcus eutactus</name>
    <dbReference type="NCBI Taxonomy" id="33043"/>
    <lineage>
        <taxon>Bacteria</taxon>
        <taxon>Bacillati</taxon>
        <taxon>Bacillota</taxon>
        <taxon>Clostridia</taxon>
        <taxon>Lachnospirales</taxon>
        <taxon>Lachnospiraceae</taxon>
        <taxon>Coprococcus</taxon>
    </lineage>
</organism>
<dbReference type="Proteomes" id="UP000283295">
    <property type="component" value="Unassembled WGS sequence"/>
</dbReference>
<dbReference type="Gene3D" id="1.25.40.10">
    <property type="entry name" value="Tetratricopeptide repeat domain"/>
    <property type="match status" value="2"/>
</dbReference>
<keyword evidence="1" id="KW-0677">Repeat</keyword>
<name>A0A412IRB3_9FIRM</name>
<comment type="caution">
    <text evidence="4">The sequence shown here is derived from an EMBL/GenBank/DDBJ whole genome shotgun (WGS) entry which is preliminary data.</text>
</comment>
<protein>
    <submittedName>
        <fullName evidence="4">Tetratricopeptide repeat protein</fullName>
    </submittedName>
</protein>
<dbReference type="Pfam" id="PF13424">
    <property type="entry name" value="TPR_12"/>
    <property type="match status" value="2"/>
</dbReference>
<gene>
    <name evidence="4" type="ORF">DWX94_08505</name>
</gene>
<accession>A0A412IRB3</accession>
<keyword evidence="2 3" id="KW-0802">TPR repeat</keyword>
<evidence type="ECO:0000256" key="2">
    <source>
        <dbReference type="ARBA" id="ARBA00022803"/>
    </source>
</evidence>
<evidence type="ECO:0000313" key="5">
    <source>
        <dbReference type="Proteomes" id="UP000283295"/>
    </source>
</evidence>
<dbReference type="RefSeq" id="WP_004851392.1">
    <property type="nucleotide sequence ID" value="NZ_CP102278.1"/>
</dbReference>
<dbReference type="InterPro" id="IPR019734">
    <property type="entry name" value="TPR_rpt"/>
</dbReference>
<sequence>MNINEIFGRLDKLFAENRISEVERYLTQALSEAEYDGDRETMQAIYNELISFHRSTGEYDKALYFCRQVIRLAEKMEIDDTVPYGTTLMNVANTNRAAGNLLEALAYFRQVRDIYQGQVSPYDILMATYYNNVAMLYQDLGDFDKAVDSFEQALVIIERHDKAGNEIATIYVSLGESLLRAGRLDEAKDRLAEAVRRYQLMGERGYHYSAALSAMAETFYRQGDLVQALKYYELAAEEIYGIYGDNDTYRVIMGNIETVKSQLMN</sequence>
<dbReference type="InterPro" id="IPR011990">
    <property type="entry name" value="TPR-like_helical_dom_sf"/>
</dbReference>